<dbReference type="EMBL" id="MU005581">
    <property type="protein sequence ID" value="KAF2684514.1"/>
    <property type="molecule type" value="Genomic_DNA"/>
</dbReference>
<dbReference type="SUPFAM" id="SSF54106">
    <property type="entry name" value="LysM domain"/>
    <property type="match status" value="1"/>
</dbReference>
<feature type="compositionally biased region" description="Low complexity" evidence="1">
    <location>
        <begin position="144"/>
        <end position="158"/>
    </location>
</feature>
<evidence type="ECO:0000313" key="4">
    <source>
        <dbReference type="Proteomes" id="UP000799291"/>
    </source>
</evidence>
<feature type="region of interest" description="Disordered" evidence="1">
    <location>
        <begin position="367"/>
        <end position="449"/>
    </location>
</feature>
<feature type="compositionally biased region" description="Polar residues" evidence="1">
    <location>
        <begin position="383"/>
        <end position="412"/>
    </location>
</feature>
<dbReference type="InterPro" id="IPR045030">
    <property type="entry name" value="LYSM1-4"/>
</dbReference>
<feature type="region of interest" description="Disordered" evidence="1">
    <location>
        <begin position="561"/>
        <end position="586"/>
    </location>
</feature>
<organism evidence="3 4">
    <name type="scientific">Lentithecium fluviatile CBS 122367</name>
    <dbReference type="NCBI Taxonomy" id="1168545"/>
    <lineage>
        <taxon>Eukaryota</taxon>
        <taxon>Fungi</taxon>
        <taxon>Dikarya</taxon>
        <taxon>Ascomycota</taxon>
        <taxon>Pezizomycotina</taxon>
        <taxon>Dothideomycetes</taxon>
        <taxon>Pleosporomycetidae</taxon>
        <taxon>Pleosporales</taxon>
        <taxon>Massarineae</taxon>
        <taxon>Lentitheciaceae</taxon>
        <taxon>Lentithecium</taxon>
    </lineage>
</organism>
<name>A0A6G1J1W9_9PLEO</name>
<evidence type="ECO:0000259" key="2">
    <source>
        <dbReference type="PROSITE" id="PS51782"/>
    </source>
</evidence>
<feature type="compositionally biased region" description="Basic residues" evidence="1">
    <location>
        <begin position="122"/>
        <end position="135"/>
    </location>
</feature>
<keyword evidence="4" id="KW-1185">Reference proteome</keyword>
<feature type="compositionally biased region" description="Polar residues" evidence="1">
    <location>
        <begin position="289"/>
        <end position="301"/>
    </location>
</feature>
<feature type="region of interest" description="Disordered" evidence="1">
    <location>
        <begin position="285"/>
        <end position="330"/>
    </location>
</feature>
<dbReference type="AlphaFoldDB" id="A0A6G1J1W9"/>
<dbReference type="PROSITE" id="PS51782">
    <property type="entry name" value="LYSM"/>
    <property type="match status" value="1"/>
</dbReference>
<feature type="compositionally biased region" description="Low complexity" evidence="1">
    <location>
        <begin position="46"/>
        <end position="65"/>
    </location>
</feature>
<dbReference type="Proteomes" id="UP000799291">
    <property type="component" value="Unassembled WGS sequence"/>
</dbReference>
<feature type="region of interest" description="Disordered" evidence="1">
    <location>
        <begin position="1"/>
        <end position="28"/>
    </location>
</feature>
<dbReference type="InterPro" id="IPR018392">
    <property type="entry name" value="LysM"/>
</dbReference>
<dbReference type="PANTHER" id="PTHR20932">
    <property type="entry name" value="LYSM AND PUTATIVE PEPTIDOGLYCAN-BINDING DOMAIN-CONTAINING PROTEIN"/>
    <property type="match status" value="1"/>
</dbReference>
<dbReference type="SMART" id="SM00257">
    <property type="entry name" value="LysM"/>
    <property type="match status" value="1"/>
</dbReference>
<dbReference type="InterPro" id="IPR036779">
    <property type="entry name" value="LysM_dom_sf"/>
</dbReference>
<reference evidence="3" key="1">
    <citation type="journal article" date="2020" name="Stud. Mycol.">
        <title>101 Dothideomycetes genomes: a test case for predicting lifestyles and emergence of pathogens.</title>
        <authorList>
            <person name="Haridas S."/>
            <person name="Albert R."/>
            <person name="Binder M."/>
            <person name="Bloem J."/>
            <person name="Labutti K."/>
            <person name="Salamov A."/>
            <person name="Andreopoulos B."/>
            <person name="Baker S."/>
            <person name="Barry K."/>
            <person name="Bills G."/>
            <person name="Bluhm B."/>
            <person name="Cannon C."/>
            <person name="Castanera R."/>
            <person name="Culley D."/>
            <person name="Daum C."/>
            <person name="Ezra D."/>
            <person name="Gonzalez J."/>
            <person name="Henrissat B."/>
            <person name="Kuo A."/>
            <person name="Liang C."/>
            <person name="Lipzen A."/>
            <person name="Lutzoni F."/>
            <person name="Magnuson J."/>
            <person name="Mondo S."/>
            <person name="Nolan M."/>
            <person name="Ohm R."/>
            <person name="Pangilinan J."/>
            <person name="Park H.-J."/>
            <person name="Ramirez L."/>
            <person name="Alfaro M."/>
            <person name="Sun H."/>
            <person name="Tritt A."/>
            <person name="Yoshinaga Y."/>
            <person name="Zwiers L.-H."/>
            <person name="Turgeon B."/>
            <person name="Goodwin S."/>
            <person name="Spatafora J."/>
            <person name="Crous P."/>
            <person name="Grigoriev I."/>
        </authorList>
    </citation>
    <scope>NUCLEOTIDE SEQUENCE</scope>
    <source>
        <strain evidence="3">CBS 122367</strain>
    </source>
</reference>
<dbReference type="OrthoDB" id="2192830at2759"/>
<feature type="region of interest" description="Disordered" evidence="1">
    <location>
        <begin position="42"/>
        <end position="67"/>
    </location>
</feature>
<dbReference type="Gene3D" id="3.10.350.10">
    <property type="entry name" value="LysM domain"/>
    <property type="match status" value="1"/>
</dbReference>
<proteinExistence type="predicted"/>
<feature type="domain" description="LysM" evidence="2">
    <location>
        <begin position="215"/>
        <end position="259"/>
    </location>
</feature>
<gene>
    <name evidence="3" type="ORF">K458DRAFT_418088</name>
</gene>
<feature type="compositionally biased region" description="Low complexity" evidence="1">
    <location>
        <begin position="314"/>
        <end position="327"/>
    </location>
</feature>
<sequence length="610" mass="64811">MPPTNGSPSSKSSTTPAASISTLRPRTRRLISVEDELYPTAASECTSPYSSRAASPARTPTPLRANFTSAPASSFVRSVSAQTSSSTKTLSGLWGNSWNTIQGLATTVLGNEAAAKGTSTSARRRKPLLATHRRTSTSAPPKQWGPSSSSNSQVGAGSQEEREHMVRAMKRKDLLTANEHLVPDSVGRIKRRNSDERLSSSAPPGENEDRDALVYVHNVRPQDTLAGISIKFNCQVAILRKVNRMWPNDSVQTKKTLVIPVDACGIKGRRVAGPNAQQEEDLLLGDWSNGANSSPTDTSLPNGWGASKPKENDTTSVPSSSHSTSHTENPWTHDSWVLLLNDKEPTQIGRMPRRALGFFPPARRKSLAFSDASTPRPSVDLPRSSTSTNSHANSPTQSSTRPRASSNLSVSAVHSRHRSTSGFQLHGPGGVGTMGKNVRSPGPAQDGLNKLFASHLPNVEPPPDQEYFTPWAPSLLDADTGTISQYGGGSGARTPLGGPDLTLQEIGGAIEGWMRKVGGQASKLLTEPSTPGQGKRSAVPVIGAVGGDLGDLIELRDDAFEIGDGEEDRGRTGRGETSLPDNEQYQSARAEINLVLRGRGARVGGAGKVD</sequence>
<dbReference type="Pfam" id="PF01476">
    <property type="entry name" value="LysM"/>
    <property type="match status" value="1"/>
</dbReference>
<dbReference type="PANTHER" id="PTHR20932:SF8">
    <property type="entry name" value="LD22649P"/>
    <property type="match status" value="1"/>
</dbReference>
<evidence type="ECO:0000256" key="1">
    <source>
        <dbReference type="SAM" id="MobiDB-lite"/>
    </source>
</evidence>
<evidence type="ECO:0000313" key="3">
    <source>
        <dbReference type="EMBL" id="KAF2684514.1"/>
    </source>
</evidence>
<accession>A0A6G1J1W9</accession>
<feature type="compositionally biased region" description="Low complexity" evidence="1">
    <location>
        <begin position="1"/>
        <end position="22"/>
    </location>
</feature>
<feature type="compositionally biased region" description="Basic and acidic residues" evidence="1">
    <location>
        <begin position="159"/>
        <end position="174"/>
    </location>
</feature>
<protein>
    <submittedName>
        <fullName evidence="3">Carbohydrate-binding module family 50 protein</fullName>
    </submittedName>
</protein>
<feature type="region of interest" description="Disordered" evidence="1">
    <location>
        <begin position="113"/>
        <end position="209"/>
    </location>
</feature>